<dbReference type="Gene3D" id="1.10.1040.10">
    <property type="entry name" value="N-(1-d-carboxylethyl)-l-norvaline Dehydrogenase, domain 2"/>
    <property type="match status" value="1"/>
</dbReference>
<organism evidence="2 3">
    <name type="scientific">Mycobacteroides franklinii</name>
    <dbReference type="NCBI Taxonomy" id="948102"/>
    <lineage>
        <taxon>Bacteria</taxon>
        <taxon>Bacillati</taxon>
        <taxon>Actinomycetota</taxon>
        <taxon>Actinomycetes</taxon>
        <taxon>Mycobacteriales</taxon>
        <taxon>Mycobacteriaceae</taxon>
        <taxon>Mycobacteroides</taxon>
    </lineage>
</organism>
<proteinExistence type="predicted"/>
<sequence length="53" mass="5662">MMDAGAQHIIDASEEVGVDATLSHAAQSMWRRAIDASDESGGVVTTYRLIRGD</sequence>
<evidence type="ECO:0000259" key="1">
    <source>
        <dbReference type="Pfam" id="PF21761"/>
    </source>
</evidence>
<dbReference type="AlphaFoldDB" id="A0A4R5PDF4"/>
<protein>
    <submittedName>
        <fullName evidence="2">Dehydrogenase</fullName>
    </submittedName>
</protein>
<evidence type="ECO:0000313" key="3">
    <source>
        <dbReference type="Proteomes" id="UP000295627"/>
    </source>
</evidence>
<dbReference type="EMBL" id="RXLR01000014">
    <property type="protein sequence ID" value="TDH22817.1"/>
    <property type="molecule type" value="Genomic_DNA"/>
</dbReference>
<dbReference type="InterPro" id="IPR013328">
    <property type="entry name" value="6PGD_dom2"/>
</dbReference>
<feature type="domain" description="NADPH-dependent reductive aminase-like C-terminal" evidence="1">
    <location>
        <begin position="1"/>
        <end position="51"/>
    </location>
</feature>
<accession>A0A4R5PDF4</accession>
<evidence type="ECO:0000313" key="2">
    <source>
        <dbReference type="EMBL" id="TDH22817.1"/>
    </source>
</evidence>
<gene>
    <name evidence="2" type="ORF">EJ571_06940</name>
</gene>
<comment type="caution">
    <text evidence="2">The sequence shown here is derived from an EMBL/GenBank/DDBJ whole genome shotgun (WGS) entry which is preliminary data.</text>
</comment>
<dbReference type="InterPro" id="IPR048666">
    <property type="entry name" value="RedAm-like_C"/>
</dbReference>
<name>A0A4R5PDF4_9MYCO</name>
<reference evidence="2 3" key="1">
    <citation type="journal article" date="2019" name="Sci. Rep.">
        <title>Extended insight into the Mycobacterium chelonae-abscessus complex through whole genome sequencing of Mycobacterium salmoniphilum outbreak and Mycobacterium salmoniphilum-like strains.</title>
        <authorList>
            <person name="Behra P.R.K."/>
            <person name="Das S."/>
            <person name="Pettersson B.M.F."/>
            <person name="Shirreff L."/>
            <person name="DuCote T."/>
            <person name="Jacobsson K.G."/>
            <person name="Ennis D.G."/>
            <person name="Kirsebom L.A."/>
        </authorList>
    </citation>
    <scope>NUCLEOTIDE SEQUENCE [LARGE SCALE GENOMIC DNA]</scope>
    <source>
        <strain evidence="2 3">DSM 45524</strain>
    </source>
</reference>
<dbReference type="Pfam" id="PF21761">
    <property type="entry name" value="RedAm-like_C"/>
    <property type="match status" value="1"/>
</dbReference>
<dbReference type="Proteomes" id="UP000295627">
    <property type="component" value="Unassembled WGS sequence"/>
</dbReference>